<name>I7M1P8_TETTS</name>
<organism evidence="3 4">
    <name type="scientific">Tetrahymena thermophila (strain SB210)</name>
    <dbReference type="NCBI Taxonomy" id="312017"/>
    <lineage>
        <taxon>Eukaryota</taxon>
        <taxon>Sar</taxon>
        <taxon>Alveolata</taxon>
        <taxon>Ciliophora</taxon>
        <taxon>Intramacronucleata</taxon>
        <taxon>Oligohymenophorea</taxon>
        <taxon>Hymenostomatida</taxon>
        <taxon>Tetrahymenina</taxon>
        <taxon>Tetrahymenidae</taxon>
        <taxon>Tetrahymena</taxon>
    </lineage>
</organism>
<evidence type="ECO:0000313" key="4">
    <source>
        <dbReference type="Proteomes" id="UP000009168"/>
    </source>
</evidence>
<dbReference type="RefSeq" id="XP_001017555.2">
    <property type="nucleotide sequence ID" value="XM_001017555.3"/>
</dbReference>
<sequence>MNYFIKIKSKIKAYYEENIFSVINQYARPVLLGKTLLFIRFVFHIQLMFSQEVMNELDKKDINLNQTGRYSILYDVSYSKSLMYIGIIITGLALIALMSDFIFCQYKQSESYPNVFRIYLGFFCSIFNYALYIPLFYFSVDQVHQSNLVGLYLIFATLLIGIFISIHDLDYSIISYDSLANRESTKISLFSIVVESCACIALRQIDNPKLMLLFSILLSTLKVLTSISISGYENRNIRYFNQILSIYHFIISLFVYISLLQNSYFPITLVAVIIIPISIKITNLIDNYQHNLYNFTLEKQQIIAHPTNLDFYLRVMMKVIKLEYKDYIDNKQSIVLEYITSDHCTFCEDSPDCFCNTEPQDIRQFQDMTLEKQLRQKFMNRYVRQMYYKCIYEEIIKNKTITNHIVFSYLNFLIEMSQSKVLCFSEIIKLKKLMSLSQREIALFNYIFQKAINKFKQIDISCTLINKKKQNQKDVWKYFEDQKLNEEDIQQSRASFDEKISVTNFIVGINFDELVNQAEEQYYTTIQEKQSLLLLLFQDHIDLHELKIKAQNLMRLRESLFHQLLVLNEINQNSQKLQFYFENFINNLGFGQKKKQIFKKKKQFQNENLKIDFNIFNKDTCVVFITLVNEIGAIKKVQNKFENIFGYSSSKSIKKNINIIIPKYIQKVHDKVLSNYLKNPENVQINNFKLQIAQNEGGWAVPISLKFRPDYINLEDCGLTAFIQKIQNEYSYILLSCGNFKIQCLSQILYSKIFGKLFSQGDVYNIYLNRVIPILNYFETHQFKQADIDFVNEAVQTIAFLPKPEIIQKGFKSFNLSQKLDIADLQSYVQSLTVEYFDLYTVKLCFYNNNFQKIQYDIVELHTFKKMTSYQAQKEGLLNFKNQLQTLLNIEYDLQNDFEIIDQFIELQNLYLQQSSSEQISLFEEEGSSYEKQEKQAQLHQFNDQQIQFGIQDLSQPLFSQREHIQKELFTSEEDHAKQETSHLIGGTQLLLAKKEELLKDSDHKNCNETTNICDQHLMENFGSFSNINNNNNNIYGPLSPLSSHALFTSMLTPHNSQSEHKLFSQKQIEDKAQILKVNVKNSNSSTQIMLSDQHISSGSNTNITTQQQQKNTQKSQLKHQIHVANILKEFYDIKQKETLQVKSLLKKRITNNSFSSKIKEQLQFQLSADDKSSHQIKEEDEEEMEIARSEQDQKSLQLNQKSIFSQCENINHVDFSLCQLLKERIKQVRYQLEQQNLFKATKINSKLVTDLPNSINSQLRLSALIQGKEPIVNDSNGVTSSHQITTNSRKKQISFEKLHSSNQMERTRTKKDTTISKSQLSHKQVLKADDLTSEELSDSVAKEKEIQRDVEQQRSRILAASSINTSQSQNQEQKKSIYRMVNSDKKNYSLFVLVMFGFVALSSFSALILLQQLQNSSQYNQAIVDFKYLPWPMSIRYFYSKVFADEVVKEMYDSNFFQTFKAQPTYYKNILDRQSDGVQQYKNLLLDFMDTKNVGQNYFTNATDTLMPIYISYDPITLPQKYLNITSQKFKVQFPVLYFMQFMIHQLYRMTINEGGFYCQILQLDNFSTFNTYVTQIQTLISQSVVDITNSIRDEALIIMIVVIVVTCVLGFTTLPIYYHIQIKNEELLKLFSTISNQSLNSMLQPIQISLSSHKAQTKIKYFQLPIYKKRRAISSCSEIQKINKRYIVYIILGIVFMVVQPVASFIYINNFYNEAKVLITLIQNFYTTKAFCTSLSAISNSNLVIKSQTYQIYNSIYYVGRVQSLINQTSTYLTSFQQAIQQSQASIRFENDQYNNFFYPFITENVCDIIEKYPQHVKSQNKFDLQKCKTIKSGILNKGLQLSLKNLFETYAFLGPIYKINNTQQFIDSFYSWENSNNLVELDEFFEMITSSIEILKDFLMDRVNNFVDQMKYVLNYLLIYQLIMMIIIFYLGFVEFYKQVKNEMIQTKRMLSILSIETILDNPYILSYLNKFES</sequence>
<feature type="region of interest" description="Disordered" evidence="1">
    <location>
        <begin position="1096"/>
        <end position="1117"/>
    </location>
</feature>
<proteinExistence type="predicted"/>
<dbReference type="InParanoid" id="I7M1P8"/>
<protein>
    <submittedName>
        <fullName evidence="3">PAS domain S-box protein</fullName>
    </submittedName>
</protein>
<dbReference type="GeneID" id="7846758"/>
<dbReference type="Gene3D" id="3.30.450.20">
    <property type="entry name" value="PAS domain"/>
    <property type="match status" value="1"/>
</dbReference>
<accession>I7M1P8</accession>
<evidence type="ECO:0000313" key="3">
    <source>
        <dbReference type="EMBL" id="EAR97310.2"/>
    </source>
</evidence>
<dbReference type="OrthoDB" id="326305at2759"/>
<feature type="compositionally biased region" description="Polar residues" evidence="1">
    <location>
        <begin position="1274"/>
        <end position="1288"/>
    </location>
</feature>
<dbReference type="Proteomes" id="UP000009168">
    <property type="component" value="Unassembled WGS sequence"/>
</dbReference>
<dbReference type="NCBIfam" id="TIGR00229">
    <property type="entry name" value="sensory_box"/>
    <property type="match status" value="1"/>
</dbReference>
<dbReference type="PANTHER" id="PTHR31600:SF2">
    <property type="entry name" value="GAMETE ENRICHED GENE 10 PROTEIN-RELATED"/>
    <property type="match status" value="1"/>
</dbReference>
<feature type="transmembrane region" description="Helical" evidence="2">
    <location>
        <begin position="211"/>
        <end position="232"/>
    </location>
</feature>
<reference evidence="4" key="1">
    <citation type="journal article" date="2006" name="PLoS Biol.">
        <title>Macronuclear genome sequence of the ciliate Tetrahymena thermophila, a model eukaryote.</title>
        <authorList>
            <person name="Eisen J.A."/>
            <person name="Coyne R.S."/>
            <person name="Wu M."/>
            <person name="Wu D."/>
            <person name="Thiagarajan M."/>
            <person name="Wortman J.R."/>
            <person name="Badger J.H."/>
            <person name="Ren Q."/>
            <person name="Amedeo P."/>
            <person name="Jones K.M."/>
            <person name="Tallon L.J."/>
            <person name="Delcher A.L."/>
            <person name="Salzberg S.L."/>
            <person name="Silva J.C."/>
            <person name="Haas B.J."/>
            <person name="Majoros W.H."/>
            <person name="Farzad M."/>
            <person name="Carlton J.M."/>
            <person name="Smith R.K. Jr."/>
            <person name="Garg J."/>
            <person name="Pearlman R.E."/>
            <person name="Karrer K.M."/>
            <person name="Sun L."/>
            <person name="Manning G."/>
            <person name="Elde N.C."/>
            <person name="Turkewitz A.P."/>
            <person name="Asai D.J."/>
            <person name="Wilkes D.E."/>
            <person name="Wang Y."/>
            <person name="Cai H."/>
            <person name="Collins K."/>
            <person name="Stewart B.A."/>
            <person name="Lee S.R."/>
            <person name="Wilamowska K."/>
            <person name="Weinberg Z."/>
            <person name="Ruzzo W.L."/>
            <person name="Wloga D."/>
            <person name="Gaertig J."/>
            <person name="Frankel J."/>
            <person name="Tsao C.-C."/>
            <person name="Gorovsky M.A."/>
            <person name="Keeling P.J."/>
            <person name="Waller R.F."/>
            <person name="Patron N.J."/>
            <person name="Cherry J.M."/>
            <person name="Stover N.A."/>
            <person name="Krieger C.J."/>
            <person name="del Toro C."/>
            <person name="Ryder H.F."/>
            <person name="Williamson S.C."/>
            <person name="Barbeau R.A."/>
            <person name="Hamilton E.P."/>
            <person name="Orias E."/>
        </authorList>
    </citation>
    <scope>NUCLEOTIDE SEQUENCE [LARGE SCALE GENOMIC DNA]</scope>
    <source>
        <strain evidence="4">SB210</strain>
    </source>
</reference>
<dbReference type="PANTHER" id="PTHR31600">
    <property type="entry name" value="TINY MACROCYSTS PROTEIN B-RELATED"/>
    <property type="match status" value="1"/>
</dbReference>
<feature type="transmembrane region" description="Helical" evidence="2">
    <location>
        <begin position="149"/>
        <end position="166"/>
    </location>
</feature>
<feature type="transmembrane region" description="Helical" evidence="2">
    <location>
        <begin position="82"/>
        <end position="103"/>
    </location>
</feature>
<feature type="transmembrane region" description="Helical" evidence="2">
    <location>
        <begin position="115"/>
        <end position="137"/>
    </location>
</feature>
<evidence type="ECO:0000256" key="2">
    <source>
        <dbReference type="SAM" id="Phobius"/>
    </source>
</evidence>
<feature type="compositionally biased region" description="Basic and acidic residues" evidence="1">
    <location>
        <begin position="1294"/>
        <end position="1315"/>
    </location>
</feature>
<feature type="region of interest" description="Disordered" evidence="1">
    <location>
        <begin position="1274"/>
        <end position="1320"/>
    </location>
</feature>
<keyword evidence="2" id="KW-1133">Transmembrane helix</keyword>
<keyword evidence="4" id="KW-1185">Reference proteome</keyword>
<dbReference type="InterPro" id="IPR052994">
    <property type="entry name" value="Tiny_macrocysts_regulators"/>
</dbReference>
<gene>
    <name evidence="3" type="ORF">TTHERM_00335870</name>
</gene>
<dbReference type="KEGG" id="tet:TTHERM_00335870"/>
<feature type="transmembrane region" description="Helical" evidence="2">
    <location>
        <begin position="1389"/>
        <end position="1411"/>
    </location>
</feature>
<feature type="transmembrane region" description="Helical" evidence="2">
    <location>
        <begin position="1688"/>
        <end position="1710"/>
    </location>
</feature>
<feature type="transmembrane region" description="Helical" evidence="2">
    <location>
        <begin position="1597"/>
        <end position="1622"/>
    </location>
</feature>
<keyword evidence="2" id="KW-0472">Membrane</keyword>
<keyword evidence="2" id="KW-0812">Transmembrane</keyword>
<feature type="compositionally biased region" description="Low complexity" evidence="1">
    <location>
        <begin position="1096"/>
        <end position="1116"/>
    </location>
</feature>
<dbReference type="InterPro" id="IPR000014">
    <property type="entry name" value="PAS"/>
</dbReference>
<dbReference type="EMBL" id="GG662666">
    <property type="protein sequence ID" value="EAR97310.2"/>
    <property type="molecule type" value="Genomic_DNA"/>
</dbReference>
<evidence type="ECO:0000256" key="1">
    <source>
        <dbReference type="SAM" id="MobiDB-lite"/>
    </source>
</evidence>
<feature type="transmembrane region" description="Helical" evidence="2">
    <location>
        <begin position="1916"/>
        <end position="1937"/>
    </location>
</feature>